<feature type="transmembrane region" description="Helical" evidence="10">
    <location>
        <begin position="667"/>
        <end position="689"/>
    </location>
</feature>
<evidence type="ECO:0000256" key="6">
    <source>
        <dbReference type="ARBA" id="ARBA00023136"/>
    </source>
</evidence>
<evidence type="ECO:0000256" key="5">
    <source>
        <dbReference type="ARBA" id="ARBA00022989"/>
    </source>
</evidence>
<feature type="compositionally biased region" description="Low complexity" evidence="9">
    <location>
        <begin position="777"/>
        <end position="791"/>
    </location>
</feature>
<evidence type="ECO:0000256" key="1">
    <source>
        <dbReference type="ARBA" id="ARBA00004651"/>
    </source>
</evidence>
<comment type="subcellular location">
    <subcellularLocation>
        <location evidence="1">Cell membrane</location>
        <topology evidence="1">Multi-pass membrane protein</topology>
    </subcellularLocation>
</comment>
<evidence type="ECO:0000256" key="2">
    <source>
        <dbReference type="ARBA" id="ARBA00008685"/>
    </source>
</evidence>
<keyword evidence="13" id="KW-1185">Reference proteome</keyword>
<keyword evidence="5 10" id="KW-1133">Transmembrane helix</keyword>
<comment type="similarity">
    <text evidence="2">Belongs to the glutamate-gated ion channel (TC 1.A.10.1) family.</text>
</comment>
<evidence type="ECO:0000313" key="13">
    <source>
        <dbReference type="Proteomes" id="UP001107558"/>
    </source>
</evidence>
<evidence type="ECO:0000256" key="9">
    <source>
        <dbReference type="SAM" id="MobiDB-lite"/>
    </source>
</evidence>
<feature type="transmembrane region" description="Helical" evidence="10">
    <location>
        <begin position="393"/>
        <end position="412"/>
    </location>
</feature>
<evidence type="ECO:0000256" key="3">
    <source>
        <dbReference type="ARBA" id="ARBA00022475"/>
    </source>
</evidence>
<keyword evidence="8" id="KW-0325">Glycoprotein</keyword>
<dbReference type="PANTHER" id="PTHR42643">
    <property type="entry name" value="IONOTROPIC RECEPTOR 20A-RELATED"/>
    <property type="match status" value="1"/>
</dbReference>
<dbReference type="EMBL" id="JADBJN010000003">
    <property type="protein sequence ID" value="KAG5671434.1"/>
    <property type="molecule type" value="Genomic_DNA"/>
</dbReference>
<dbReference type="GO" id="GO:0015276">
    <property type="term" value="F:ligand-gated monoatomic ion channel activity"/>
    <property type="evidence" value="ECO:0007669"/>
    <property type="project" value="InterPro"/>
</dbReference>
<sequence>MSKLIAYNSKEIKLQNENNSPYDFTVDTFYYSPFNNENSQTNQTFETKRNKRNNDSTFRGKPKTIQEIWARNFNLSSQEFTQSTSLVALLSKIITKYMGACIPVVLYDGYVENSEGFILQRLFQEFPTTFLHGKINMNFTLNNKELLEPPDSKCRSYILFLADALMTRRIIGPQIDNKVIIVPRSSQWKLQEFLSSPLSRDIINLLVVGESYSSDKTKERPYVLYTHRLYTDGLGNNKPLVLTSWIKGKLTRPHVDLFPTKLTKGFAGHRFSVAAANFPPFVFKKLSTDGVGNVQIKWDGYEYRILQILGKMMNFTFDVGEPRNLIALGPGDAIAESVYKDSFDIGIGGMYVTKERNEGMEMTVAHNIDCAAFITLASKALPRYRAILGPFQWPVWVCLTLTYLFAIIPLAYSDSLSIRYLIDKPGQIENMFWYVFGTFTNSLTFTGELSWSNSKKSSTRLLIGVYWIFTIIITACYTGSIIAFVTLPVYPETVDTIKQLNSRFYRMGTLDRGGWERWFLDSYDKDTERLFKKMEFVRDLSEGLGNVTKSYFLFPYAFIGSRAQLEYIVQTNYTDDKIGRRSALHISDQCFALFGVSLALPEKSVYSRRFNDGILMLQQSGIIKKIMNDVRWDMMRTRSGALLQIGTGKALKITSTEEKGLTLEDTYGMFLLLGIGFLIAAGALVSEWVGGCTNKCIKLVKVKQEKKREEHRLEEERIEAERIEEEQRYAMELAKHALHSVSSTAGILLDDAENKSDEIIEERKKSMDELEVKETGSNESSSNHSRGSSISYQDLSPAMLTEMYNGPKKKHSNIIMIDGKMMNEYDAINYAANRKETHERLRQIDENFDFLNKEDEQNIDEIGITKCLYKVEINLQTPTPKLEDNEEFFGEKIENENETVSKDKMK</sequence>
<dbReference type="SUPFAM" id="SSF53850">
    <property type="entry name" value="Periplasmic binding protein-like II"/>
    <property type="match status" value="1"/>
</dbReference>
<accession>A0A9J6BNT2</accession>
<evidence type="ECO:0000259" key="11">
    <source>
        <dbReference type="Pfam" id="PF00060"/>
    </source>
</evidence>
<feature type="transmembrane region" description="Helical" evidence="10">
    <location>
        <begin position="432"/>
        <end position="451"/>
    </location>
</feature>
<dbReference type="InterPro" id="IPR001320">
    <property type="entry name" value="Iontro_rcpt_C"/>
</dbReference>
<feature type="compositionally biased region" description="Basic and acidic residues" evidence="9">
    <location>
        <begin position="764"/>
        <end position="776"/>
    </location>
</feature>
<dbReference type="Pfam" id="PF00060">
    <property type="entry name" value="Lig_chan"/>
    <property type="match status" value="1"/>
</dbReference>
<evidence type="ECO:0000256" key="4">
    <source>
        <dbReference type="ARBA" id="ARBA00022692"/>
    </source>
</evidence>
<reference evidence="12" key="1">
    <citation type="submission" date="2021-03" db="EMBL/GenBank/DDBJ databases">
        <title>Chromosome level genome of the anhydrobiotic midge Polypedilum vanderplanki.</title>
        <authorList>
            <person name="Yoshida Y."/>
            <person name="Kikawada T."/>
            <person name="Gusev O."/>
        </authorList>
    </citation>
    <scope>NUCLEOTIDE SEQUENCE</scope>
    <source>
        <strain evidence="12">NIAS01</strain>
        <tissue evidence="12">Whole body or cell culture</tissue>
    </source>
</reference>
<evidence type="ECO:0000256" key="8">
    <source>
        <dbReference type="ARBA" id="ARBA00023180"/>
    </source>
</evidence>
<feature type="transmembrane region" description="Helical" evidence="10">
    <location>
        <begin position="463"/>
        <end position="490"/>
    </location>
</feature>
<protein>
    <recommendedName>
        <fullName evidence="11">Ionotropic glutamate receptor C-terminal domain-containing protein</fullName>
    </recommendedName>
</protein>
<gene>
    <name evidence="12" type="ORF">PVAND_001630</name>
</gene>
<name>A0A9J6BNT2_POLVA</name>
<dbReference type="PANTHER" id="PTHR42643:SF24">
    <property type="entry name" value="IONOTROPIC RECEPTOR 60A"/>
    <property type="match status" value="1"/>
</dbReference>
<proteinExistence type="inferred from homology"/>
<dbReference type="GO" id="GO:0005886">
    <property type="term" value="C:plasma membrane"/>
    <property type="evidence" value="ECO:0007669"/>
    <property type="project" value="UniProtKB-SubCell"/>
</dbReference>
<dbReference type="AlphaFoldDB" id="A0A9J6BNT2"/>
<keyword evidence="4 10" id="KW-0812">Transmembrane</keyword>
<comment type="caution">
    <text evidence="12">The sequence shown here is derived from an EMBL/GenBank/DDBJ whole genome shotgun (WGS) entry which is preliminary data.</text>
</comment>
<organism evidence="12 13">
    <name type="scientific">Polypedilum vanderplanki</name>
    <name type="common">Sleeping chironomid midge</name>
    <dbReference type="NCBI Taxonomy" id="319348"/>
    <lineage>
        <taxon>Eukaryota</taxon>
        <taxon>Metazoa</taxon>
        <taxon>Ecdysozoa</taxon>
        <taxon>Arthropoda</taxon>
        <taxon>Hexapoda</taxon>
        <taxon>Insecta</taxon>
        <taxon>Pterygota</taxon>
        <taxon>Neoptera</taxon>
        <taxon>Endopterygota</taxon>
        <taxon>Diptera</taxon>
        <taxon>Nematocera</taxon>
        <taxon>Chironomoidea</taxon>
        <taxon>Chironomidae</taxon>
        <taxon>Chironominae</taxon>
        <taxon>Polypedilum</taxon>
        <taxon>Polypedilum</taxon>
    </lineage>
</organism>
<keyword evidence="3" id="KW-1003">Cell membrane</keyword>
<feature type="region of interest" description="Disordered" evidence="9">
    <location>
        <begin position="764"/>
        <end position="794"/>
    </location>
</feature>
<evidence type="ECO:0000313" key="12">
    <source>
        <dbReference type="EMBL" id="KAG5671434.1"/>
    </source>
</evidence>
<feature type="domain" description="Ionotropic glutamate receptor C-terminal" evidence="11">
    <location>
        <begin position="393"/>
        <end position="677"/>
    </location>
</feature>
<evidence type="ECO:0000256" key="7">
    <source>
        <dbReference type="ARBA" id="ARBA00023170"/>
    </source>
</evidence>
<dbReference type="GO" id="GO:0050906">
    <property type="term" value="P:detection of stimulus involved in sensory perception"/>
    <property type="evidence" value="ECO:0007669"/>
    <property type="project" value="UniProtKB-ARBA"/>
</dbReference>
<dbReference type="Gene3D" id="1.10.287.70">
    <property type="match status" value="1"/>
</dbReference>
<dbReference type="InterPro" id="IPR052192">
    <property type="entry name" value="Insect_Ionotropic_Sensory_Rcpt"/>
</dbReference>
<dbReference type="OrthoDB" id="6500454at2759"/>
<evidence type="ECO:0000256" key="10">
    <source>
        <dbReference type="SAM" id="Phobius"/>
    </source>
</evidence>
<dbReference type="Gene3D" id="3.40.190.10">
    <property type="entry name" value="Periplasmic binding protein-like II"/>
    <property type="match status" value="1"/>
</dbReference>
<dbReference type="Proteomes" id="UP001107558">
    <property type="component" value="Chromosome 3"/>
</dbReference>
<keyword evidence="6 10" id="KW-0472">Membrane</keyword>
<keyword evidence="7" id="KW-0675">Receptor</keyword>